<evidence type="ECO:0000313" key="15">
    <source>
        <dbReference type="EMBL" id="PVY44284.1"/>
    </source>
</evidence>
<evidence type="ECO:0000256" key="9">
    <source>
        <dbReference type="ARBA" id="ARBA00023136"/>
    </source>
</evidence>
<dbReference type="GO" id="GO:0034040">
    <property type="term" value="F:ATPase-coupled lipid transmembrane transporter activity"/>
    <property type="evidence" value="ECO:0007669"/>
    <property type="project" value="TreeGrafter"/>
</dbReference>
<keyword evidence="9 11" id="KW-0472">Membrane</keyword>
<dbReference type="Proteomes" id="UP000245959">
    <property type="component" value="Unassembled WGS sequence"/>
</dbReference>
<dbReference type="InterPro" id="IPR027417">
    <property type="entry name" value="P-loop_NTPase"/>
</dbReference>
<dbReference type="InterPro" id="IPR011527">
    <property type="entry name" value="ABC1_TM_dom"/>
</dbReference>
<dbReference type="GO" id="GO:0008233">
    <property type="term" value="F:peptidase activity"/>
    <property type="evidence" value="ECO:0007669"/>
    <property type="project" value="InterPro"/>
</dbReference>
<dbReference type="GeneID" id="78294599"/>
<proteinExistence type="predicted"/>
<keyword evidence="2" id="KW-0813">Transport</keyword>
<dbReference type="InterPro" id="IPR036640">
    <property type="entry name" value="ABC1_TM_sf"/>
</dbReference>
<dbReference type="GO" id="GO:0016887">
    <property type="term" value="F:ATP hydrolysis activity"/>
    <property type="evidence" value="ECO:0007669"/>
    <property type="project" value="InterPro"/>
</dbReference>
<dbReference type="SUPFAM" id="SSF90123">
    <property type="entry name" value="ABC transporter transmembrane region"/>
    <property type="match status" value="1"/>
</dbReference>
<feature type="domain" description="Peptidase C39" evidence="14">
    <location>
        <begin position="15"/>
        <end position="135"/>
    </location>
</feature>
<keyword evidence="5" id="KW-0547">Nucleotide-binding</keyword>
<accession>A0A2U1B6J0</accession>
<dbReference type="PANTHER" id="PTHR24221:SF654">
    <property type="entry name" value="ATP-BINDING CASSETTE SUB-FAMILY B MEMBER 6"/>
    <property type="match status" value="1"/>
</dbReference>
<feature type="transmembrane region" description="Helical" evidence="11">
    <location>
        <begin position="411"/>
        <end position="433"/>
    </location>
</feature>
<dbReference type="Gene3D" id="1.20.1560.10">
    <property type="entry name" value="ABC transporter type 1, transmembrane domain"/>
    <property type="match status" value="1"/>
</dbReference>
<dbReference type="PANTHER" id="PTHR24221">
    <property type="entry name" value="ATP-BINDING CASSETTE SUB-FAMILY B"/>
    <property type="match status" value="1"/>
</dbReference>
<feature type="transmembrane region" description="Helical" evidence="11">
    <location>
        <begin position="201"/>
        <end position="222"/>
    </location>
</feature>
<keyword evidence="16" id="KW-1185">Reference proteome</keyword>
<comment type="subcellular location">
    <subcellularLocation>
        <location evidence="1">Cell membrane</location>
        <topology evidence="1">Multi-pass membrane protein</topology>
    </subcellularLocation>
</comment>
<evidence type="ECO:0000259" key="12">
    <source>
        <dbReference type="PROSITE" id="PS50893"/>
    </source>
</evidence>
<dbReference type="GO" id="GO:0043213">
    <property type="term" value="P:bacteriocin transport"/>
    <property type="evidence" value="ECO:0007669"/>
    <property type="project" value="UniProtKB-KW"/>
</dbReference>
<evidence type="ECO:0000256" key="5">
    <source>
        <dbReference type="ARBA" id="ARBA00022741"/>
    </source>
</evidence>
<dbReference type="InterPro" id="IPR017871">
    <property type="entry name" value="ABC_transporter-like_CS"/>
</dbReference>
<dbReference type="Pfam" id="PF03412">
    <property type="entry name" value="Peptidase_C39"/>
    <property type="match status" value="1"/>
</dbReference>
<dbReference type="EMBL" id="QEKH01000007">
    <property type="protein sequence ID" value="PVY44284.1"/>
    <property type="molecule type" value="Genomic_DNA"/>
</dbReference>
<keyword evidence="3" id="KW-1003">Cell membrane</keyword>
<feature type="transmembrane region" description="Helical" evidence="11">
    <location>
        <begin position="290"/>
        <end position="319"/>
    </location>
</feature>
<evidence type="ECO:0000259" key="13">
    <source>
        <dbReference type="PROSITE" id="PS50929"/>
    </source>
</evidence>
<dbReference type="Pfam" id="PF00005">
    <property type="entry name" value="ABC_tran"/>
    <property type="match status" value="1"/>
</dbReference>
<dbReference type="PROSITE" id="PS00211">
    <property type="entry name" value="ABC_TRANSPORTER_1"/>
    <property type="match status" value="1"/>
</dbReference>
<feature type="domain" description="ABC transmembrane type-1" evidence="13">
    <location>
        <begin position="166"/>
        <end position="447"/>
    </location>
</feature>
<dbReference type="InterPro" id="IPR003439">
    <property type="entry name" value="ABC_transporter-like_ATP-bd"/>
</dbReference>
<evidence type="ECO:0000256" key="4">
    <source>
        <dbReference type="ARBA" id="ARBA00022692"/>
    </source>
</evidence>
<dbReference type="InterPro" id="IPR039421">
    <property type="entry name" value="Type_1_exporter"/>
</dbReference>
<keyword evidence="6 15" id="KW-0067">ATP-binding</keyword>
<organism evidence="15 16">
    <name type="scientific">Victivallis vadensis</name>
    <dbReference type="NCBI Taxonomy" id="172901"/>
    <lineage>
        <taxon>Bacteria</taxon>
        <taxon>Pseudomonadati</taxon>
        <taxon>Lentisphaerota</taxon>
        <taxon>Lentisphaeria</taxon>
        <taxon>Victivallales</taxon>
        <taxon>Victivallaceae</taxon>
        <taxon>Victivallis</taxon>
    </lineage>
</organism>
<comment type="caution">
    <text evidence="15">The sequence shown here is derived from an EMBL/GenBank/DDBJ whole genome shotgun (WGS) entry which is preliminary data.</text>
</comment>
<feature type="transmembrane region" description="Helical" evidence="11">
    <location>
        <begin position="163"/>
        <end position="181"/>
    </location>
</feature>
<dbReference type="AlphaFoldDB" id="A0A2U1B6J0"/>
<evidence type="ECO:0000256" key="11">
    <source>
        <dbReference type="SAM" id="Phobius"/>
    </source>
</evidence>
<dbReference type="GO" id="GO:0005886">
    <property type="term" value="C:plasma membrane"/>
    <property type="evidence" value="ECO:0007669"/>
    <property type="project" value="UniProtKB-SubCell"/>
</dbReference>
<dbReference type="PROSITE" id="PS50893">
    <property type="entry name" value="ABC_TRANSPORTER_2"/>
    <property type="match status" value="1"/>
</dbReference>
<dbReference type="SUPFAM" id="SSF52540">
    <property type="entry name" value="P-loop containing nucleoside triphosphate hydrolases"/>
    <property type="match status" value="1"/>
</dbReference>
<name>A0A2U1B6J0_9BACT</name>
<keyword evidence="10" id="KW-0080">Bacteriocin transport</keyword>
<dbReference type="Gene3D" id="3.90.70.10">
    <property type="entry name" value="Cysteine proteinases"/>
    <property type="match status" value="1"/>
</dbReference>
<dbReference type="Gene3D" id="3.40.50.300">
    <property type="entry name" value="P-loop containing nucleotide triphosphate hydrolases"/>
    <property type="match status" value="1"/>
</dbReference>
<evidence type="ECO:0000256" key="8">
    <source>
        <dbReference type="ARBA" id="ARBA00022989"/>
    </source>
</evidence>
<dbReference type="InterPro" id="IPR005074">
    <property type="entry name" value="Peptidase_C39"/>
</dbReference>
<evidence type="ECO:0000256" key="6">
    <source>
        <dbReference type="ARBA" id="ARBA00022840"/>
    </source>
</evidence>
<evidence type="ECO:0000256" key="7">
    <source>
        <dbReference type="ARBA" id="ARBA00022927"/>
    </source>
</evidence>
<dbReference type="Pfam" id="PF00664">
    <property type="entry name" value="ABC_membrane"/>
    <property type="match status" value="1"/>
</dbReference>
<dbReference type="RefSeq" id="WP_116883289.1">
    <property type="nucleotide sequence ID" value="NZ_CABMMC010000006.1"/>
</dbReference>
<dbReference type="GO" id="GO:0140359">
    <property type="term" value="F:ABC-type transporter activity"/>
    <property type="evidence" value="ECO:0007669"/>
    <property type="project" value="InterPro"/>
</dbReference>
<dbReference type="InterPro" id="IPR022514">
    <property type="entry name" value="NHPM_micro_ABC1"/>
</dbReference>
<dbReference type="PROSITE" id="PS50990">
    <property type="entry name" value="PEPTIDASE_C39"/>
    <property type="match status" value="1"/>
</dbReference>
<dbReference type="InterPro" id="IPR003593">
    <property type="entry name" value="AAA+_ATPase"/>
</dbReference>
<dbReference type="SMART" id="SM00382">
    <property type="entry name" value="AAA"/>
    <property type="match status" value="1"/>
</dbReference>
<protein>
    <submittedName>
        <fullName evidence="15">NHLM bacteriocin system ABC transporter peptidase/ATP-binding protein</fullName>
    </submittedName>
</protein>
<dbReference type="OrthoDB" id="9787557at2"/>
<keyword evidence="8 11" id="KW-1133">Transmembrane helix</keyword>
<evidence type="ECO:0000256" key="10">
    <source>
        <dbReference type="ARBA" id="ARBA00043264"/>
    </source>
</evidence>
<evidence type="ECO:0000256" key="1">
    <source>
        <dbReference type="ARBA" id="ARBA00004651"/>
    </source>
</evidence>
<feature type="domain" description="ABC transporter" evidence="12">
    <location>
        <begin position="486"/>
        <end position="719"/>
    </location>
</feature>
<evidence type="ECO:0000256" key="3">
    <source>
        <dbReference type="ARBA" id="ARBA00022475"/>
    </source>
</evidence>
<keyword evidence="4 11" id="KW-0812">Transmembrane</keyword>
<gene>
    <name evidence="15" type="ORF">C8D82_10739</name>
</gene>
<keyword evidence="7" id="KW-0653">Protein transport</keyword>
<reference evidence="15 16" key="1">
    <citation type="submission" date="2018-04" db="EMBL/GenBank/DDBJ databases">
        <title>Genomic Encyclopedia of Type Strains, Phase IV (KMG-IV): sequencing the most valuable type-strain genomes for metagenomic binning, comparative biology and taxonomic classification.</title>
        <authorList>
            <person name="Goeker M."/>
        </authorList>
    </citation>
    <scope>NUCLEOTIDE SEQUENCE [LARGE SCALE GENOMIC DNA]</scope>
    <source>
        <strain evidence="15 16">DSM 14823</strain>
    </source>
</reference>
<evidence type="ECO:0000259" key="14">
    <source>
        <dbReference type="PROSITE" id="PS50990"/>
    </source>
</evidence>
<dbReference type="NCBIfam" id="TIGR03796">
    <property type="entry name" value="NHLM_micro_ABC1"/>
    <property type="match status" value="1"/>
</dbReference>
<dbReference type="GO" id="GO:0006508">
    <property type="term" value="P:proteolysis"/>
    <property type="evidence" value="ECO:0007669"/>
    <property type="project" value="InterPro"/>
</dbReference>
<evidence type="ECO:0000313" key="16">
    <source>
        <dbReference type="Proteomes" id="UP000245959"/>
    </source>
</evidence>
<evidence type="ECO:0000256" key="2">
    <source>
        <dbReference type="ARBA" id="ARBA00022448"/>
    </source>
</evidence>
<dbReference type="GO" id="GO:0005524">
    <property type="term" value="F:ATP binding"/>
    <property type="evidence" value="ECO:0007669"/>
    <property type="project" value="UniProtKB-KW"/>
</dbReference>
<dbReference type="PROSITE" id="PS50929">
    <property type="entry name" value="ABC_TM1F"/>
    <property type="match status" value="1"/>
</dbReference>
<dbReference type="FunFam" id="3.40.50.300:FF:000299">
    <property type="entry name" value="ABC transporter ATP-binding protein/permease"/>
    <property type="match status" value="1"/>
</dbReference>
<dbReference type="GO" id="GO:0015031">
    <property type="term" value="P:protein transport"/>
    <property type="evidence" value="ECO:0007669"/>
    <property type="project" value="UniProtKB-KW"/>
</dbReference>
<sequence>MALRKRRVECPMVLQMEAAECGAAALAMVMSYYGAVVPLERLRDECGVSRDGSKASSLLKVARNYRFRAQGYREEELDGLERHALPLILFWNFNHFVVYTGRKGRKYCINDPALGPRLVDAKEMDESFSGVLLEITPGEGFGRFGREPSLAGSLWRRLEGCRGTFFLLLLTGLLLVPGNLLTPNLSKIFIDNFMMDRFYNWGTPLITLALLTLLVTLFLTWIQCGSLVRLNLKVALAGSAAFLYRVLHLPVSFFASRQSGELATRVQLNDRVAAFLSEQLAANLLSLITLFFYAVVMFCYDAVLGTLAAVMGAAVLLLLQRKLKSRKLLGQSIQSDTGMLYGTSATGVMLIETLKASGGENDFFSGWSGFQARSLLGRQKLEASTVLLGTFPNSVQKVTVALVTGLGALRILAGSMTGGAYLVFQLILGYFFAPLEQLVNLGNSLQEIDAGLKRLDDVMTCREDPYALEAEPRRAGGPVPKLEGLLELRNVTFGYNPTAEPVLRDFTLTVKPGERVAIVGPSGSGKSTVAKLIAGLYRPWRGEIRFDGEPREYYSHTELFNSFAMVDQDIFLFRGTICDNLTMFDRSIPIAEVERAARDACIHDQIAARSFGYFSEVGESGGNFSGGERQRLEIARALVSNPSLLLLDEATSALDPETELRIDRNLRRRGCSCVIIAHRLSTIRDADRIVVLDRGETVETGTHEELLAKGGFYARLLANI</sequence>